<evidence type="ECO:0000256" key="6">
    <source>
        <dbReference type="ARBA" id="ARBA00023180"/>
    </source>
</evidence>
<dbReference type="Proteomes" id="UP000777438">
    <property type="component" value="Unassembled WGS sequence"/>
</dbReference>
<reference evidence="10 11" key="1">
    <citation type="journal article" date="2021" name="Nat. Commun.">
        <title>Genetic determinants of endophytism in the Arabidopsis root mycobiome.</title>
        <authorList>
            <person name="Mesny F."/>
            <person name="Miyauchi S."/>
            <person name="Thiergart T."/>
            <person name="Pickel B."/>
            <person name="Atanasova L."/>
            <person name="Karlsson M."/>
            <person name="Huettel B."/>
            <person name="Barry K.W."/>
            <person name="Haridas S."/>
            <person name="Chen C."/>
            <person name="Bauer D."/>
            <person name="Andreopoulos W."/>
            <person name="Pangilinan J."/>
            <person name="LaButti K."/>
            <person name="Riley R."/>
            <person name="Lipzen A."/>
            <person name="Clum A."/>
            <person name="Drula E."/>
            <person name="Henrissat B."/>
            <person name="Kohler A."/>
            <person name="Grigoriev I.V."/>
            <person name="Martin F.M."/>
            <person name="Hacquard S."/>
        </authorList>
    </citation>
    <scope>NUCLEOTIDE SEQUENCE [LARGE SCALE GENOMIC DNA]</scope>
    <source>
        <strain evidence="10 11">MPI-CAGE-CH-0241</strain>
    </source>
</reference>
<feature type="transmembrane region" description="Helical" evidence="8">
    <location>
        <begin position="89"/>
        <end position="109"/>
    </location>
</feature>
<feature type="transmembrane region" description="Helical" evidence="8">
    <location>
        <begin position="178"/>
        <end position="202"/>
    </location>
</feature>
<dbReference type="SUPFAM" id="SSF103473">
    <property type="entry name" value="MFS general substrate transporter"/>
    <property type="match status" value="1"/>
</dbReference>
<keyword evidence="11" id="KW-1185">Reference proteome</keyword>
<keyword evidence="4 8" id="KW-1133">Transmembrane helix</keyword>
<evidence type="ECO:0000256" key="2">
    <source>
        <dbReference type="ARBA" id="ARBA00022448"/>
    </source>
</evidence>
<dbReference type="Gene3D" id="1.20.1250.20">
    <property type="entry name" value="MFS general substrate transporter like domains"/>
    <property type="match status" value="1"/>
</dbReference>
<feature type="transmembrane region" description="Helical" evidence="8">
    <location>
        <begin position="208"/>
        <end position="230"/>
    </location>
</feature>
<evidence type="ECO:0000256" key="1">
    <source>
        <dbReference type="ARBA" id="ARBA00004141"/>
    </source>
</evidence>
<feature type="transmembrane region" description="Helical" evidence="8">
    <location>
        <begin position="52"/>
        <end position="77"/>
    </location>
</feature>
<evidence type="ECO:0000313" key="11">
    <source>
        <dbReference type="Proteomes" id="UP000777438"/>
    </source>
</evidence>
<dbReference type="AlphaFoldDB" id="A0A9P8VNT7"/>
<dbReference type="PROSITE" id="PS50850">
    <property type="entry name" value="MFS"/>
    <property type="match status" value="1"/>
</dbReference>
<feature type="transmembrane region" description="Helical" evidence="8">
    <location>
        <begin position="415"/>
        <end position="434"/>
    </location>
</feature>
<evidence type="ECO:0000259" key="9">
    <source>
        <dbReference type="PROSITE" id="PS50850"/>
    </source>
</evidence>
<name>A0A9P8VNT7_9HYPO</name>
<dbReference type="GO" id="GO:0022857">
    <property type="term" value="F:transmembrane transporter activity"/>
    <property type="evidence" value="ECO:0007669"/>
    <property type="project" value="InterPro"/>
</dbReference>
<gene>
    <name evidence="10" type="ORF">B0T10DRAFT_594618</name>
</gene>
<keyword evidence="3 8" id="KW-0812">Transmembrane</keyword>
<feature type="compositionally biased region" description="Low complexity" evidence="7">
    <location>
        <begin position="31"/>
        <end position="44"/>
    </location>
</feature>
<dbReference type="CDD" id="cd17502">
    <property type="entry name" value="MFS_Azr1_MDR_like"/>
    <property type="match status" value="1"/>
</dbReference>
<organism evidence="10 11">
    <name type="scientific">Thelonectria olida</name>
    <dbReference type="NCBI Taxonomy" id="1576542"/>
    <lineage>
        <taxon>Eukaryota</taxon>
        <taxon>Fungi</taxon>
        <taxon>Dikarya</taxon>
        <taxon>Ascomycota</taxon>
        <taxon>Pezizomycotina</taxon>
        <taxon>Sordariomycetes</taxon>
        <taxon>Hypocreomycetidae</taxon>
        <taxon>Hypocreales</taxon>
        <taxon>Nectriaceae</taxon>
        <taxon>Thelonectria</taxon>
    </lineage>
</organism>
<feature type="transmembrane region" description="Helical" evidence="8">
    <location>
        <begin position="145"/>
        <end position="166"/>
    </location>
</feature>
<dbReference type="PANTHER" id="PTHR23501">
    <property type="entry name" value="MAJOR FACILITATOR SUPERFAMILY"/>
    <property type="match status" value="1"/>
</dbReference>
<sequence>MSDTTQEALTKGADDDAPSSNTMDPSEGSATPETPETPEATHVPPTKKDWRFWALLGAISLAGLLTALEGTVTSTALPSIVEDLGGGHLYIWVVNGYLLAMTAVQPMYGQLANVFGRRWPMLVATALFVLGSGICGGATNMGMMIVGRVIQGIGASGTTVLTETIICDVVPLRERGKFLAIVMGMIFLGTALGPFFGGLIVQYSSWRWTFYMALPVGGAALIFLFFFLNVRYKKEKNLATRMTTIDWTGNVIFVAAISSVLIALSWAGVVHPWSSYNVLVPLLVGMAGLAGFLVFEGSRFAPNPTVPLHLFSNRTSVTVFVMTFFHSMITMWQLYFMPVYFQGVLGSSPSRSGLQILATVLAILPAAGIGGGLMTKLGFYKPIHYASWAISLIGLGLFTLLGRNSSTGEWVGFQIVYSMGVGMLVPTLLPALMAPLSESDTALATATWSFVRSFGMTWGTAMSAAIFNTRSNELAPRLIHDATIRAKISGGQAYEHATAAFLKTLSPNSRVEVTEVFAQSLRRTWLVALAVAAVGFLSVNFEKEVHMRSELETEYGMEEKQKAKDSEA</sequence>
<keyword evidence="6" id="KW-0325">Glycoprotein</keyword>
<dbReference type="OrthoDB" id="10021397at2759"/>
<evidence type="ECO:0000256" key="7">
    <source>
        <dbReference type="SAM" id="MobiDB-lite"/>
    </source>
</evidence>
<proteinExistence type="predicted"/>
<protein>
    <submittedName>
        <fullName evidence="10">Methylenomycin A resistance protein</fullName>
    </submittedName>
</protein>
<dbReference type="Pfam" id="PF07690">
    <property type="entry name" value="MFS_1"/>
    <property type="match status" value="1"/>
</dbReference>
<evidence type="ECO:0000256" key="5">
    <source>
        <dbReference type="ARBA" id="ARBA00023136"/>
    </source>
</evidence>
<keyword evidence="2" id="KW-0813">Transport</keyword>
<evidence type="ECO:0000256" key="3">
    <source>
        <dbReference type="ARBA" id="ARBA00022692"/>
    </source>
</evidence>
<feature type="transmembrane region" description="Helical" evidence="8">
    <location>
        <begin position="251"/>
        <end position="269"/>
    </location>
</feature>
<feature type="domain" description="Major facilitator superfamily (MFS) profile" evidence="9">
    <location>
        <begin position="55"/>
        <end position="547"/>
    </location>
</feature>
<feature type="transmembrane region" description="Helical" evidence="8">
    <location>
        <begin position="355"/>
        <end position="373"/>
    </location>
</feature>
<evidence type="ECO:0000313" key="10">
    <source>
        <dbReference type="EMBL" id="KAH6869495.1"/>
    </source>
</evidence>
<dbReference type="PRINTS" id="PR01036">
    <property type="entry name" value="TCRTETB"/>
</dbReference>
<evidence type="ECO:0000256" key="8">
    <source>
        <dbReference type="SAM" id="Phobius"/>
    </source>
</evidence>
<feature type="transmembrane region" description="Helical" evidence="8">
    <location>
        <begin position="316"/>
        <end position="335"/>
    </location>
</feature>
<comment type="subcellular location">
    <subcellularLocation>
        <location evidence="1">Membrane</location>
        <topology evidence="1">Multi-pass membrane protein</topology>
    </subcellularLocation>
</comment>
<dbReference type="InterPro" id="IPR020846">
    <property type="entry name" value="MFS_dom"/>
</dbReference>
<accession>A0A9P8VNT7</accession>
<keyword evidence="5 8" id="KW-0472">Membrane</keyword>
<feature type="transmembrane region" description="Helical" evidence="8">
    <location>
        <begin position="275"/>
        <end position="295"/>
    </location>
</feature>
<dbReference type="EMBL" id="JAGPYM010000071">
    <property type="protein sequence ID" value="KAH6869495.1"/>
    <property type="molecule type" value="Genomic_DNA"/>
</dbReference>
<dbReference type="PANTHER" id="PTHR23501:SF187">
    <property type="entry name" value="MAJOR FACILITATOR SUPERFAMILY (MFS) PROFILE DOMAIN-CONTAINING PROTEIN"/>
    <property type="match status" value="1"/>
</dbReference>
<dbReference type="Gene3D" id="1.20.1720.10">
    <property type="entry name" value="Multidrug resistance protein D"/>
    <property type="match status" value="1"/>
</dbReference>
<feature type="region of interest" description="Disordered" evidence="7">
    <location>
        <begin position="1"/>
        <end position="44"/>
    </location>
</feature>
<comment type="caution">
    <text evidence="10">The sequence shown here is derived from an EMBL/GenBank/DDBJ whole genome shotgun (WGS) entry which is preliminary data.</text>
</comment>
<dbReference type="InterPro" id="IPR036259">
    <property type="entry name" value="MFS_trans_sf"/>
</dbReference>
<feature type="transmembrane region" description="Helical" evidence="8">
    <location>
        <begin position="121"/>
        <end position="139"/>
    </location>
</feature>
<dbReference type="InterPro" id="IPR011701">
    <property type="entry name" value="MFS"/>
</dbReference>
<evidence type="ECO:0000256" key="4">
    <source>
        <dbReference type="ARBA" id="ARBA00022989"/>
    </source>
</evidence>
<feature type="transmembrane region" description="Helical" evidence="8">
    <location>
        <begin position="385"/>
        <end position="403"/>
    </location>
</feature>
<dbReference type="GO" id="GO:0005886">
    <property type="term" value="C:plasma membrane"/>
    <property type="evidence" value="ECO:0007669"/>
    <property type="project" value="TreeGrafter"/>
</dbReference>